<protein>
    <submittedName>
        <fullName evidence="1">Uncharacterized protein</fullName>
    </submittedName>
</protein>
<evidence type="ECO:0000313" key="2">
    <source>
        <dbReference type="Proteomes" id="UP000274046"/>
    </source>
</evidence>
<dbReference type="RefSeq" id="WP_123206776.1">
    <property type="nucleotide sequence ID" value="NZ_RBEE01000042.1"/>
</dbReference>
<dbReference type="OrthoDB" id="6656969at2"/>
<reference evidence="1 2" key="1">
    <citation type="submission" date="2018-10" db="EMBL/GenBank/DDBJ databases">
        <title>Genome sequencing of Pedobacter jejuensis TNB23.</title>
        <authorList>
            <person name="Cho Y.-J."/>
            <person name="Cho A."/>
            <person name="Kim O.-S."/>
        </authorList>
    </citation>
    <scope>NUCLEOTIDE SEQUENCE [LARGE SCALE GENOMIC DNA]</scope>
    <source>
        <strain evidence="1 2">TNB23</strain>
    </source>
</reference>
<proteinExistence type="predicted"/>
<dbReference type="EMBL" id="RBEE01000042">
    <property type="protein sequence ID" value="RNL51154.1"/>
    <property type="molecule type" value="Genomic_DNA"/>
</dbReference>
<evidence type="ECO:0000313" key="1">
    <source>
        <dbReference type="EMBL" id="RNL51154.1"/>
    </source>
</evidence>
<keyword evidence="2" id="KW-1185">Reference proteome</keyword>
<sequence length="214" mass="25864">MKIQKIRGQKRRSKNIEDWIDANLIYNKSYFFRNQRDYCEVLIHPWCDISIINSTIPEPKRKNRRKIILGLLDIYESWKTELDSVAKDYYPKIWLFEPHISKSQVVCAIDDKLHFYDNTFQQSNPPKSFGFKSYGELEDRLKQYQWKSFEHKMTLEDDHLGKPEDYRNLKDYIETKKWLDKKLKQPHRTYTIVENGIERTFNAFTQGTIWIGGR</sequence>
<gene>
    <name evidence="1" type="ORF">D7004_15650</name>
</gene>
<accession>A0A3N0BQ17</accession>
<comment type="caution">
    <text evidence="1">The sequence shown here is derived from an EMBL/GenBank/DDBJ whole genome shotgun (WGS) entry which is preliminary data.</text>
</comment>
<name>A0A3N0BQ17_9SPHI</name>
<organism evidence="1 2">
    <name type="scientific">Pedobacter jejuensis</name>
    <dbReference type="NCBI Taxonomy" id="1268550"/>
    <lineage>
        <taxon>Bacteria</taxon>
        <taxon>Pseudomonadati</taxon>
        <taxon>Bacteroidota</taxon>
        <taxon>Sphingobacteriia</taxon>
        <taxon>Sphingobacteriales</taxon>
        <taxon>Sphingobacteriaceae</taxon>
        <taxon>Pedobacter</taxon>
    </lineage>
</organism>
<dbReference type="Proteomes" id="UP000274046">
    <property type="component" value="Unassembled WGS sequence"/>
</dbReference>
<dbReference type="AlphaFoldDB" id="A0A3N0BQ17"/>